<dbReference type="Proteomes" id="UP000636004">
    <property type="component" value="Unassembled WGS sequence"/>
</dbReference>
<dbReference type="InterPro" id="IPR009057">
    <property type="entry name" value="Homeodomain-like_sf"/>
</dbReference>
<dbReference type="AlphaFoldDB" id="A0A918QXS8"/>
<organism evidence="4 5">
    <name type="scientific">Algibacter mikhailovii</name>
    <dbReference type="NCBI Taxonomy" id="425498"/>
    <lineage>
        <taxon>Bacteria</taxon>
        <taxon>Pseudomonadati</taxon>
        <taxon>Bacteroidota</taxon>
        <taxon>Flavobacteriia</taxon>
        <taxon>Flavobacteriales</taxon>
        <taxon>Flavobacteriaceae</taxon>
        <taxon>Algibacter</taxon>
    </lineage>
</organism>
<name>A0A918QXS8_9FLAO</name>
<evidence type="ECO:0000259" key="3">
    <source>
        <dbReference type="PROSITE" id="PS50977"/>
    </source>
</evidence>
<dbReference type="InterPro" id="IPR050624">
    <property type="entry name" value="HTH-type_Tx_Regulator"/>
</dbReference>
<keyword evidence="5" id="KW-1185">Reference proteome</keyword>
<dbReference type="Gene3D" id="1.10.357.10">
    <property type="entry name" value="Tetracycline Repressor, domain 2"/>
    <property type="match status" value="1"/>
</dbReference>
<accession>A0A918QXS8</accession>
<reference evidence="4" key="2">
    <citation type="submission" date="2020-09" db="EMBL/GenBank/DDBJ databases">
        <authorList>
            <person name="Sun Q."/>
            <person name="Kim S."/>
        </authorList>
    </citation>
    <scope>NUCLEOTIDE SEQUENCE</scope>
    <source>
        <strain evidence="4">KCTC 12710</strain>
    </source>
</reference>
<dbReference type="Pfam" id="PF00440">
    <property type="entry name" value="TetR_N"/>
    <property type="match status" value="1"/>
</dbReference>
<feature type="domain" description="HTH tetR-type" evidence="3">
    <location>
        <begin position="1"/>
        <end position="59"/>
    </location>
</feature>
<keyword evidence="1 2" id="KW-0238">DNA-binding</keyword>
<dbReference type="InterPro" id="IPR001647">
    <property type="entry name" value="HTH_TetR"/>
</dbReference>
<evidence type="ECO:0000313" key="4">
    <source>
        <dbReference type="EMBL" id="GGZ74730.1"/>
    </source>
</evidence>
<dbReference type="Gene3D" id="1.10.10.60">
    <property type="entry name" value="Homeodomain-like"/>
    <property type="match status" value="1"/>
</dbReference>
<dbReference type="EMBL" id="BMWZ01000002">
    <property type="protein sequence ID" value="GGZ74730.1"/>
    <property type="molecule type" value="Genomic_DNA"/>
</dbReference>
<dbReference type="PROSITE" id="PS50977">
    <property type="entry name" value="HTH_TETR_2"/>
    <property type="match status" value="1"/>
</dbReference>
<gene>
    <name evidence="4" type="ORF">GCM10007028_10110</name>
</gene>
<dbReference type="PANTHER" id="PTHR43479:SF11">
    <property type="entry name" value="ACREF_ENVCD OPERON REPRESSOR-RELATED"/>
    <property type="match status" value="1"/>
</dbReference>
<dbReference type="PANTHER" id="PTHR43479">
    <property type="entry name" value="ACREF/ENVCD OPERON REPRESSOR-RELATED"/>
    <property type="match status" value="1"/>
</dbReference>
<dbReference type="GO" id="GO:0003677">
    <property type="term" value="F:DNA binding"/>
    <property type="evidence" value="ECO:0007669"/>
    <property type="project" value="UniProtKB-UniRule"/>
</dbReference>
<dbReference type="PRINTS" id="PR00455">
    <property type="entry name" value="HTHTETR"/>
</dbReference>
<evidence type="ECO:0000256" key="2">
    <source>
        <dbReference type="PROSITE-ProRule" id="PRU00335"/>
    </source>
</evidence>
<evidence type="ECO:0000313" key="5">
    <source>
        <dbReference type="Proteomes" id="UP000636004"/>
    </source>
</evidence>
<proteinExistence type="predicted"/>
<comment type="caution">
    <text evidence="4">The sequence shown here is derived from an EMBL/GenBank/DDBJ whole genome shotgun (WGS) entry which is preliminary data.</text>
</comment>
<sequence length="201" mass="23395">MRNKILIGASELFLTLGFKSVTMDDIANNLGISKKTIYLHFDNKTKLVEATTMHLFGCISEGINQICALEKNPIEEIYSIKQFIMEHLKDEKSSPQYQLQKYYPKICNTLKGKQFEVMQTCVIDNLNRGIEQELYRKTIDVHFVSRIYFSIMLAIKDKDLFPEKQFSMHMLMSNYLEYHLRGICTPKGLETLNKFITSNQS</sequence>
<protein>
    <submittedName>
        <fullName evidence="4">TetR family transcriptional regulator</fullName>
    </submittedName>
</protein>
<dbReference type="SUPFAM" id="SSF46689">
    <property type="entry name" value="Homeodomain-like"/>
    <property type="match status" value="1"/>
</dbReference>
<dbReference type="RefSeq" id="WP_189359688.1">
    <property type="nucleotide sequence ID" value="NZ_BMWZ01000002.1"/>
</dbReference>
<reference evidence="4" key="1">
    <citation type="journal article" date="2014" name="Int. J. Syst. Evol. Microbiol.">
        <title>Complete genome sequence of Corynebacterium casei LMG S-19264T (=DSM 44701T), isolated from a smear-ripened cheese.</title>
        <authorList>
            <consortium name="US DOE Joint Genome Institute (JGI-PGF)"/>
            <person name="Walter F."/>
            <person name="Albersmeier A."/>
            <person name="Kalinowski J."/>
            <person name="Ruckert C."/>
        </authorList>
    </citation>
    <scope>NUCLEOTIDE SEQUENCE</scope>
    <source>
        <strain evidence="4">KCTC 12710</strain>
    </source>
</reference>
<feature type="DNA-binding region" description="H-T-H motif" evidence="2">
    <location>
        <begin position="22"/>
        <end position="41"/>
    </location>
</feature>
<evidence type="ECO:0000256" key="1">
    <source>
        <dbReference type="ARBA" id="ARBA00023125"/>
    </source>
</evidence>